<dbReference type="Gene3D" id="1.20.120.550">
    <property type="entry name" value="Membrane associated eicosanoid/glutathione metabolism-like domain"/>
    <property type="match status" value="1"/>
</dbReference>
<sequence length="138" mass="15674">MSIIYPVFALIILTFVVGFCMGASRLISVKKGHVDPQYYKLLSGYTPPDYVIKLSRNFSNLLEVPILFYILGTLLVALNINSPIILNLAWCFVGLRIVHSIIHITYNHPKHRFYAFLASCLTVLAMWIYLIILITNGI</sequence>
<keyword evidence="4 5" id="KW-0472">Membrane</keyword>
<evidence type="ECO:0000256" key="5">
    <source>
        <dbReference type="SAM" id="Phobius"/>
    </source>
</evidence>
<keyword evidence="2 5" id="KW-0812">Transmembrane</keyword>
<evidence type="ECO:0008006" key="7">
    <source>
        <dbReference type="Google" id="ProtNLM"/>
    </source>
</evidence>
<reference evidence="6" key="1">
    <citation type="submission" date="2006-08" db="EMBL/GenBank/DDBJ databases">
        <title>Complete sequence of Chromosome1 of Shewanella sp. MR-7.</title>
        <authorList>
            <consortium name="US DOE Joint Genome Institute"/>
            <person name="Copeland A."/>
            <person name="Lucas S."/>
            <person name="Lapidus A."/>
            <person name="Barry K."/>
            <person name="Detter J.C."/>
            <person name="Glavina del Rio T."/>
            <person name="Hammon N."/>
            <person name="Israni S."/>
            <person name="Dalin E."/>
            <person name="Tice H."/>
            <person name="Pitluck S."/>
            <person name="Kiss H."/>
            <person name="Brettin T."/>
            <person name="Bruce D."/>
            <person name="Han C."/>
            <person name="Tapia R."/>
            <person name="Gilna P."/>
            <person name="Schmutz J."/>
            <person name="Larimer F."/>
            <person name="Land M."/>
            <person name="Hauser L."/>
            <person name="Kyrpides N."/>
            <person name="Mikhailova N."/>
            <person name="Nealson K."/>
            <person name="Konstantinidis K."/>
            <person name="Klappenbach J."/>
            <person name="Tiedje J."/>
            <person name="Richardson P."/>
        </authorList>
    </citation>
    <scope>NUCLEOTIDE SEQUENCE</scope>
    <source>
        <strain evidence="6">MR-7</strain>
    </source>
</reference>
<evidence type="ECO:0000256" key="1">
    <source>
        <dbReference type="ARBA" id="ARBA00004370"/>
    </source>
</evidence>
<evidence type="ECO:0000313" key="6">
    <source>
        <dbReference type="EMBL" id="ABI44788.1"/>
    </source>
</evidence>
<dbReference type="GO" id="GO:0016020">
    <property type="term" value="C:membrane"/>
    <property type="evidence" value="ECO:0007669"/>
    <property type="project" value="UniProtKB-SubCell"/>
</dbReference>
<evidence type="ECO:0000256" key="4">
    <source>
        <dbReference type="ARBA" id="ARBA00023136"/>
    </source>
</evidence>
<evidence type="ECO:0000256" key="2">
    <source>
        <dbReference type="ARBA" id="ARBA00022692"/>
    </source>
</evidence>
<evidence type="ECO:0000256" key="3">
    <source>
        <dbReference type="ARBA" id="ARBA00022989"/>
    </source>
</evidence>
<feature type="transmembrane region" description="Helical" evidence="5">
    <location>
        <begin position="6"/>
        <end position="27"/>
    </location>
</feature>
<dbReference type="InterPro" id="IPR001129">
    <property type="entry name" value="Membr-assoc_MAPEG"/>
</dbReference>
<dbReference type="SUPFAM" id="SSF161084">
    <property type="entry name" value="MAPEG domain-like"/>
    <property type="match status" value="1"/>
</dbReference>
<dbReference type="InterPro" id="IPR023352">
    <property type="entry name" value="MAPEG-like_dom_sf"/>
</dbReference>
<dbReference type="Pfam" id="PF01124">
    <property type="entry name" value="MAPEG"/>
    <property type="match status" value="1"/>
</dbReference>
<feature type="transmembrane region" description="Helical" evidence="5">
    <location>
        <begin position="113"/>
        <end position="134"/>
    </location>
</feature>
<dbReference type="HOGENOM" id="CLU_129387_1_0_6"/>
<dbReference type="KEGG" id="shm:Shewmr7_3811"/>
<accession>Q0HQ17</accession>
<keyword evidence="3 5" id="KW-1133">Transmembrane helix</keyword>
<proteinExistence type="predicted"/>
<gene>
    <name evidence="6" type="ordered locus">Shewmr7_3811</name>
</gene>
<dbReference type="EMBL" id="CP000444">
    <property type="protein sequence ID" value="ABI44788.1"/>
    <property type="molecule type" value="Genomic_DNA"/>
</dbReference>
<name>Q0HQ17_SHESR</name>
<comment type="subcellular location">
    <subcellularLocation>
        <location evidence="1">Membrane</location>
    </subcellularLocation>
</comment>
<organism evidence="6">
    <name type="scientific">Shewanella sp. (strain MR-7)</name>
    <dbReference type="NCBI Taxonomy" id="60481"/>
    <lineage>
        <taxon>Bacteria</taxon>
        <taxon>Pseudomonadati</taxon>
        <taxon>Pseudomonadota</taxon>
        <taxon>Gammaproteobacteria</taxon>
        <taxon>Alteromonadales</taxon>
        <taxon>Shewanellaceae</taxon>
        <taxon>Shewanella</taxon>
    </lineage>
</organism>
<dbReference type="AlphaFoldDB" id="Q0HQ17"/>
<protein>
    <recommendedName>
        <fullName evidence="7">MAPEG family protein</fullName>
    </recommendedName>
</protein>